<evidence type="ECO:0000256" key="5">
    <source>
        <dbReference type="SAM" id="MobiDB-lite"/>
    </source>
</evidence>
<dbReference type="PANTHER" id="PTHR23113">
    <property type="entry name" value="GUANINE NUCLEOTIDE EXCHANGE FACTOR"/>
    <property type="match status" value="1"/>
</dbReference>
<dbReference type="InterPro" id="IPR001895">
    <property type="entry name" value="RASGEF_cat_dom"/>
</dbReference>
<dbReference type="GO" id="GO:0005886">
    <property type="term" value="C:plasma membrane"/>
    <property type="evidence" value="ECO:0007669"/>
    <property type="project" value="TreeGrafter"/>
</dbReference>
<feature type="region of interest" description="Disordered" evidence="5">
    <location>
        <begin position="1"/>
        <end position="70"/>
    </location>
</feature>
<dbReference type="PROSITE" id="PS50002">
    <property type="entry name" value="SH3"/>
    <property type="match status" value="1"/>
</dbReference>
<proteinExistence type="predicted"/>
<dbReference type="InterPro" id="IPR001452">
    <property type="entry name" value="SH3_domain"/>
</dbReference>
<dbReference type="SMART" id="SM00326">
    <property type="entry name" value="SH3"/>
    <property type="match status" value="1"/>
</dbReference>
<feature type="region of interest" description="Disordered" evidence="5">
    <location>
        <begin position="650"/>
        <end position="671"/>
    </location>
</feature>
<evidence type="ECO:0000256" key="4">
    <source>
        <dbReference type="PROSITE-ProRule" id="PRU00192"/>
    </source>
</evidence>
<evidence type="ECO:0000256" key="3">
    <source>
        <dbReference type="PROSITE-ProRule" id="PRU00168"/>
    </source>
</evidence>
<dbReference type="SUPFAM" id="SSF50044">
    <property type="entry name" value="SH3-domain"/>
    <property type="match status" value="1"/>
</dbReference>
<dbReference type="SUPFAM" id="SSF48366">
    <property type="entry name" value="Ras GEF"/>
    <property type="match status" value="1"/>
</dbReference>
<keyword evidence="2 3" id="KW-0344">Guanine-nucleotide releasing factor</keyword>
<dbReference type="EMBL" id="VXIT01000009">
    <property type="protein sequence ID" value="KAA6410436.1"/>
    <property type="molecule type" value="Genomic_DNA"/>
</dbReference>
<evidence type="ECO:0000313" key="10">
    <source>
        <dbReference type="Proteomes" id="UP000324767"/>
    </source>
</evidence>
<feature type="domain" description="N-terminal Ras-GEF" evidence="8">
    <location>
        <begin position="741"/>
        <end position="861"/>
    </location>
</feature>
<comment type="caution">
    <text evidence="9">The sequence shown here is derived from an EMBL/GenBank/DDBJ whole genome shotgun (WGS) entry which is preliminary data.</text>
</comment>
<evidence type="ECO:0008006" key="11">
    <source>
        <dbReference type="Google" id="ProtNLM"/>
    </source>
</evidence>
<feature type="region of interest" description="Disordered" evidence="5">
    <location>
        <begin position="352"/>
        <end position="373"/>
    </location>
</feature>
<protein>
    <recommendedName>
        <fullName evidence="11">Ras guanine-nucleotide exchange protein</fullName>
    </recommendedName>
</protein>
<dbReference type="InterPro" id="IPR023578">
    <property type="entry name" value="Ras_GEF_dom_sf"/>
</dbReference>
<reference evidence="9 10" key="1">
    <citation type="submission" date="2019-09" db="EMBL/GenBank/DDBJ databases">
        <title>The hologenome of the rock-dwelling lichen Lasallia pustulata.</title>
        <authorList>
            <person name="Greshake Tzovaras B."/>
            <person name="Segers F."/>
            <person name="Bicker A."/>
            <person name="Dal Grande F."/>
            <person name="Otte J."/>
            <person name="Hankeln T."/>
            <person name="Schmitt I."/>
            <person name="Ebersberger I."/>
        </authorList>
    </citation>
    <scope>NUCLEOTIDE SEQUENCE [LARGE SCALE GENOMIC DNA]</scope>
    <source>
        <strain evidence="9">A1-1</strain>
    </source>
</reference>
<dbReference type="Gene3D" id="2.30.30.40">
    <property type="entry name" value="SH3 Domains"/>
    <property type="match status" value="1"/>
</dbReference>
<dbReference type="Pfam" id="PF00618">
    <property type="entry name" value="RasGEF_N"/>
    <property type="match status" value="1"/>
</dbReference>
<evidence type="ECO:0000259" key="7">
    <source>
        <dbReference type="PROSITE" id="PS50009"/>
    </source>
</evidence>
<dbReference type="PROSITE" id="PS50009">
    <property type="entry name" value="RASGEF_CAT"/>
    <property type="match status" value="1"/>
</dbReference>
<dbReference type="OrthoDB" id="546434at2759"/>
<evidence type="ECO:0000259" key="8">
    <source>
        <dbReference type="PROSITE" id="PS50212"/>
    </source>
</evidence>
<dbReference type="Gene3D" id="1.10.840.10">
    <property type="entry name" value="Ras guanine-nucleotide exchange factors catalytic domain"/>
    <property type="match status" value="1"/>
</dbReference>
<organism evidence="9 10">
    <name type="scientific">Lasallia pustulata</name>
    <dbReference type="NCBI Taxonomy" id="136370"/>
    <lineage>
        <taxon>Eukaryota</taxon>
        <taxon>Fungi</taxon>
        <taxon>Dikarya</taxon>
        <taxon>Ascomycota</taxon>
        <taxon>Pezizomycotina</taxon>
        <taxon>Lecanoromycetes</taxon>
        <taxon>OSLEUM clade</taxon>
        <taxon>Umbilicariomycetidae</taxon>
        <taxon>Umbilicariales</taxon>
        <taxon>Umbilicariaceae</taxon>
        <taxon>Lasallia</taxon>
    </lineage>
</organism>
<dbReference type="Pfam" id="PF00617">
    <property type="entry name" value="RasGEF"/>
    <property type="match status" value="1"/>
</dbReference>
<feature type="compositionally biased region" description="Polar residues" evidence="5">
    <location>
        <begin position="352"/>
        <end position="369"/>
    </location>
</feature>
<evidence type="ECO:0000313" key="9">
    <source>
        <dbReference type="EMBL" id="KAA6410436.1"/>
    </source>
</evidence>
<dbReference type="InterPro" id="IPR000651">
    <property type="entry name" value="Ras-like_Gua-exchang_fac_N"/>
</dbReference>
<feature type="domain" description="Ras-GEF" evidence="7">
    <location>
        <begin position="921"/>
        <end position="1166"/>
    </location>
</feature>
<dbReference type="CDD" id="cd06224">
    <property type="entry name" value="REM"/>
    <property type="match status" value="1"/>
</dbReference>
<feature type="compositionally biased region" description="Low complexity" evidence="5">
    <location>
        <begin position="650"/>
        <end position="665"/>
    </location>
</feature>
<dbReference type="PANTHER" id="PTHR23113:SF354">
    <property type="entry name" value="BUD SITE SELECTION PROTEIN 5"/>
    <property type="match status" value="1"/>
</dbReference>
<sequence>MDKSSHSSIYVPPLNISKSALEARDNNPSDSQPSLENRHQKHVTFVHQAQMTPPLTPVRSQEELSPRGETPPPVFHNYLRAFYPYHPSCDEGASTVTLPLNNGDVVLVHSVHTNGWADGTLLTSGARGWLPTNYCEAYDQEPIRTLLKALTNFCDLVRGSSSGNLEAFTNIDYVHALVAGVRILLEKTECLNRESATVQAHYGLRRNRKALLSDLSSVVKLGRRLKDVATGAFATKAVENDLGEVILKAFKMVTRCVKFLDIWNEEFGLGQCIDASIAALDSLKVNAAVPPTPPADISLFGAVERRSVQQMSESGSSVTCQAASASIDGEAGGSLAQHTSNRPRYNRMSQSYIRPGTSQSMRQTSSQNQRDSRRLSCRLHSGLSLNFNLASERLGAAHDGFLGFLGSFIGLHLQSRSSSEILLTTQQAVTTCRTLLAVVEEVWDRDLRRSGSLEEARDNMYGRLADLVEAAQDVFRPARNGEEGDVFLPAEGKRLVDAATTCVRGAGECVATARFLIERIGDFEFEPLGLGISTFDRPETATETTSTSECVENAGGVVTAAEVAMMPQPTCSPPPPPISLPDEQSQPLLRTSILPGKFGEQSLSLSVLDEDRAVASHSFEYAGKVLPPIPQLNSPLMPSDDYIPSAQALFSSSSNSESPISERQSCGAGSLDISSTASGSTYVSQASTRPTSVDCSNQQRTGYSSMVDSFSGSQTTLSDDCENGEAKILEKTFAHELAFNEKGQITGGTLSALIERLTTHDSTPDTLFVSTFYLTFRLFATPIKFAEALIDRFGYVDESPHIAGPVRLRVYNVFKGWLESHWRNDCDSQALVLILRFAAHQLSLVLPTAGKRLTELAERVSSVKGALVPRLVSSIGKTNTSIAHYVAPDTPLPAPIISKNQLAALRTWKSGGPSVHILDFDPLELARQFTIKESRIFCSILPEELLAQEWTKKSGSVAVNVRAMSTLSTDLSNLVADSILQLEDAKKRAVIIKQWVKIAKKCFELNNYDSLIAIICSLNSSTIIRLKRTWDIVSAKTKTKLEKLKGIVEISRNYADLRRRLQYHVPPCLPFVGMYLTDLTMVDHGNQTTRQLPGDGNGPIKSVINFDKHMKTAKIISELQRFQIPYRLTEVPELQTWIQDQLVRVRSSGQSNVQLYYRRSLMLEPREQILRPAMTETLESNSSGKDASAKDRFDLFGWSHLSREKQGLH</sequence>
<dbReference type="InterPro" id="IPR036964">
    <property type="entry name" value="RASGEF_cat_dom_sf"/>
</dbReference>
<evidence type="ECO:0000256" key="2">
    <source>
        <dbReference type="ARBA" id="ARBA00022658"/>
    </source>
</evidence>
<dbReference type="SMART" id="SM00147">
    <property type="entry name" value="RasGEF"/>
    <property type="match status" value="1"/>
</dbReference>
<dbReference type="Proteomes" id="UP000324767">
    <property type="component" value="Unassembled WGS sequence"/>
</dbReference>
<dbReference type="InterPro" id="IPR036028">
    <property type="entry name" value="SH3-like_dom_sf"/>
</dbReference>
<evidence type="ECO:0000256" key="1">
    <source>
        <dbReference type="ARBA" id="ARBA00022443"/>
    </source>
</evidence>
<dbReference type="InterPro" id="IPR008937">
    <property type="entry name" value="Ras-like_GEF"/>
</dbReference>
<dbReference type="PROSITE" id="PS50212">
    <property type="entry name" value="RASGEF_NTER"/>
    <property type="match status" value="1"/>
</dbReference>
<accession>A0A5M8PNE9</accession>
<dbReference type="CDD" id="cd00155">
    <property type="entry name" value="RasGEF"/>
    <property type="match status" value="1"/>
</dbReference>
<name>A0A5M8PNE9_9LECA</name>
<dbReference type="AlphaFoldDB" id="A0A5M8PNE9"/>
<feature type="domain" description="SH3" evidence="6">
    <location>
        <begin position="74"/>
        <end position="140"/>
    </location>
</feature>
<gene>
    <name evidence="9" type="ORF">FRX48_05857</name>
</gene>
<dbReference type="SMART" id="SM00229">
    <property type="entry name" value="RasGEFN"/>
    <property type="match status" value="1"/>
</dbReference>
<evidence type="ECO:0000259" key="6">
    <source>
        <dbReference type="PROSITE" id="PS50002"/>
    </source>
</evidence>
<dbReference type="GO" id="GO:0007265">
    <property type="term" value="P:Ras protein signal transduction"/>
    <property type="evidence" value="ECO:0007669"/>
    <property type="project" value="TreeGrafter"/>
</dbReference>
<dbReference type="Gene3D" id="1.20.870.10">
    <property type="entry name" value="Son of sevenless (SoS) protein Chain: S domain 1"/>
    <property type="match status" value="1"/>
</dbReference>
<keyword evidence="1 4" id="KW-0728">SH3 domain</keyword>
<dbReference type="GO" id="GO:0005085">
    <property type="term" value="F:guanyl-nucleotide exchange factor activity"/>
    <property type="evidence" value="ECO:0007669"/>
    <property type="project" value="UniProtKB-KW"/>
</dbReference>